<keyword evidence="10" id="KW-1003">Cell membrane</keyword>
<evidence type="ECO:0000256" key="4">
    <source>
        <dbReference type="ARBA" id="ARBA00015384"/>
    </source>
</evidence>
<feature type="topological domain" description="Cytoplasmic" evidence="10">
    <location>
        <begin position="1"/>
        <end position="6"/>
    </location>
</feature>
<dbReference type="PANTHER" id="PTHR21320">
    <property type="entry name" value="CYTOCHROME C OXIDASE ASSEMBLY PROTEIN COX11-RELATED"/>
    <property type="match status" value="1"/>
</dbReference>
<dbReference type="EMBL" id="BSNK01000001">
    <property type="protein sequence ID" value="GLQ22162.1"/>
    <property type="molecule type" value="Genomic_DNA"/>
</dbReference>
<evidence type="ECO:0000256" key="10">
    <source>
        <dbReference type="HAMAP-Rule" id="MF_00155"/>
    </source>
</evidence>
<evidence type="ECO:0000256" key="8">
    <source>
        <dbReference type="ARBA" id="ARBA00023008"/>
    </source>
</evidence>
<comment type="similarity">
    <text evidence="3 10">Belongs to the COX11/CtaG family.</text>
</comment>
<keyword evidence="8 10" id="KW-0186">Copper</keyword>
<keyword evidence="7 10" id="KW-1133">Transmembrane helix</keyword>
<protein>
    <recommendedName>
        <fullName evidence="4 10">Cytochrome c oxidase assembly protein CtaG</fullName>
    </recommendedName>
</protein>
<sequence length="189" mass="20945">MTRNTKTQMLLIGLAVAMLGLGFSSKTLYDTFCRVTGFGGTPQIAMNEENLSVVLDRKVTVKFDSNVSPDLPWEFKPTQRAMEVNLGQTGLAYYTAKNTSDKPITGVATFNVTPTKAAPYFVKTECFCFTDQTLQPGEEMTMPVLFFVDPELDASERHSDITEVVLSYTFFESENQPQITAAIQLDALP</sequence>
<keyword evidence="12" id="KW-1185">Reference proteome</keyword>
<dbReference type="NCBIfam" id="NF003465">
    <property type="entry name" value="PRK05089.1"/>
    <property type="match status" value="1"/>
</dbReference>
<keyword evidence="5 10" id="KW-0812">Transmembrane</keyword>
<evidence type="ECO:0000256" key="9">
    <source>
        <dbReference type="ARBA" id="ARBA00023136"/>
    </source>
</evidence>
<evidence type="ECO:0000256" key="7">
    <source>
        <dbReference type="ARBA" id="ARBA00022989"/>
    </source>
</evidence>
<dbReference type="RefSeq" id="WP_284386433.1">
    <property type="nucleotide sequence ID" value="NZ_BSNK01000001.1"/>
</dbReference>
<comment type="subcellular location">
    <subcellularLocation>
        <location evidence="2 10">Cell inner membrane</location>
        <topology evidence="2 10">Single-pass type II membrane protein</topology>
        <orientation evidence="2 10">Periplasmic side</orientation>
    </subcellularLocation>
</comment>
<keyword evidence="6 10" id="KW-0735">Signal-anchor</keyword>
<reference evidence="11" key="1">
    <citation type="journal article" date="2014" name="Int. J. Syst. Evol. Microbiol.">
        <title>Complete genome of a new Firmicutes species belonging to the dominant human colonic microbiota ('Ruminococcus bicirculans') reveals two chromosomes and a selective capacity to utilize plant glucans.</title>
        <authorList>
            <consortium name="NISC Comparative Sequencing Program"/>
            <person name="Wegmann U."/>
            <person name="Louis P."/>
            <person name="Goesmann A."/>
            <person name="Henrissat B."/>
            <person name="Duncan S.H."/>
            <person name="Flint H.J."/>
        </authorList>
    </citation>
    <scope>NUCLEOTIDE SEQUENCE</scope>
    <source>
        <strain evidence="11">NBRC 108219</strain>
    </source>
</reference>
<keyword evidence="9 10" id="KW-0472">Membrane</keyword>
<evidence type="ECO:0000313" key="12">
    <source>
        <dbReference type="Proteomes" id="UP001161391"/>
    </source>
</evidence>
<evidence type="ECO:0000256" key="3">
    <source>
        <dbReference type="ARBA" id="ARBA00009620"/>
    </source>
</evidence>
<proteinExistence type="inferred from homology"/>
<name>A0ABQ5V7B1_9PROT</name>
<evidence type="ECO:0000256" key="5">
    <source>
        <dbReference type="ARBA" id="ARBA00022692"/>
    </source>
</evidence>
<dbReference type="PIRSF" id="PIRSF005413">
    <property type="entry name" value="COX11"/>
    <property type="match status" value="1"/>
</dbReference>
<feature type="topological domain" description="Periplasmic" evidence="10">
    <location>
        <begin position="26"/>
        <end position="189"/>
    </location>
</feature>
<accession>A0ABQ5V7B1</accession>
<dbReference type="Proteomes" id="UP001161391">
    <property type="component" value="Unassembled WGS sequence"/>
</dbReference>
<evidence type="ECO:0000313" key="11">
    <source>
        <dbReference type="EMBL" id="GLQ22162.1"/>
    </source>
</evidence>
<dbReference type="SUPFAM" id="SSF110111">
    <property type="entry name" value="Ctag/Cox11"/>
    <property type="match status" value="1"/>
</dbReference>
<comment type="caution">
    <text evidence="11">The sequence shown here is derived from an EMBL/GenBank/DDBJ whole genome shotgun (WGS) entry which is preliminary data.</text>
</comment>
<evidence type="ECO:0000256" key="6">
    <source>
        <dbReference type="ARBA" id="ARBA00022968"/>
    </source>
</evidence>
<dbReference type="InterPro" id="IPR007533">
    <property type="entry name" value="Cyt_c_oxidase_assmbl_CtaG"/>
</dbReference>
<comment type="function">
    <text evidence="1 10">Exerts its effect at some terminal stage of cytochrome c oxidase synthesis, probably by being involved in the insertion of the copper B into subunit I.</text>
</comment>
<dbReference type="HAMAP" id="MF_00155">
    <property type="entry name" value="CtaG"/>
    <property type="match status" value="1"/>
</dbReference>
<gene>
    <name evidence="10 11" type="primary">ctaG</name>
    <name evidence="11" type="ORF">GCM10007853_00360</name>
</gene>
<dbReference type="InterPro" id="IPR023471">
    <property type="entry name" value="CtaG/Cox11_dom_sf"/>
</dbReference>
<organism evidence="11 12">
    <name type="scientific">Algimonas ampicilliniresistens</name>
    <dbReference type="NCBI Taxonomy" id="1298735"/>
    <lineage>
        <taxon>Bacteria</taxon>
        <taxon>Pseudomonadati</taxon>
        <taxon>Pseudomonadota</taxon>
        <taxon>Alphaproteobacteria</taxon>
        <taxon>Maricaulales</taxon>
        <taxon>Robiginitomaculaceae</taxon>
        <taxon>Algimonas</taxon>
    </lineage>
</organism>
<evidence type="ECO:0000256" key="2">
    <source>
        <dbReference type="ARBA" id="ARBA00004382"/>
    </source>
</evidence>
<dbReference type="PANTHER" id="PTHR21320:SF3">
    <property type="entry name" value="CYTOCHROME C OXIDASE ASSEMBLY PROTEIN COX11, MITOCHONDRIAL-RELATED"/>
    <property type="match status" value="1"/>
</dbReference>
<reference evidence="11" key="2">
    <citation type="submission" date="2023-01" db="EMBL/GenBank/DDBJ databases">
        <title>Draft genome sequence of Algimonas ampicilliniresistens strain NBRC 108219.</title>
        <authorList>
            <person name="Sun Q."/>
            <person name="Mori K."/>
        </authorList>
    </citation>
    <scope>NUCLEOTIDE SEQUENCE</scope>
    <source>
        <strain evidence="11">NBRC 108219</strain>
    </source>
</reference>
<keyword evidence="10" id="KW-0997">Cell inner membrane</keyword>
<dbReference type="Pfam" id="PF04442">
    <property type="entry name" value="CtaG_Cox11"/>
    <property type="match status" value="1"/>
</dbReference>
<dbReference type="Gene3D" id="2.60.370.10">
    <property type="entry name" value="Ctag/Cox11"/>
    <property type="match status" value="1"/>
</dbReference>
<evidence type="ECO:0000256" key="1">
    <source>
        <dbReference type="ARBA" id="ARBA00004007"/>
    </source>
</evidence>